<feature type="domain" description="GAG-pre-integrase" evidence="2">
    <location>
        <begin position="490"/>
        <end position="559"/>
    </location>
</feature>
<evidence type="ECO:0000313" key="6">
    <source>
        <dbReference type="Proteomes" id="UP000242715"/>
    </source>
</evidence>
<dbReference type="InterPro" id="IPR029472">
    <property type="entry name" value="Copia-like_N"/>
</dbReference>
<dbReference type="GO" id="GO:0003676">
    <property type="term" value="F:nucleic acid binding"/>
    <property type="evidence" value="ECO:0007669"/>
    <property type="project" value="InterPro"/>
</dbReference>
<feature type="domain" description="Retrotransposon Copia-like N-terminal" evidence="3">
    <location>
        <begin position="29"/>
        <end position="75"/>
    </location>
</feature>
<reference evidence="6" key="1">
    <citation type="journal article" date="2017" name="Front. Plant Sci.">
        <title>Climate Clever Clovers: New Paradigm to Reduce the Environmental Footprint of Ruminants by Breeding Low Methanogenic Forages Utilizing Haplotype Variation.</title>
        <authorList>
            <person name="Kaur P."/>
            <person name="Appels R."/>
            <person name="Bayer P.E."/>
            <person name="Keeble-Gagnere G."/>
            <person name="Wang J."/>
            <person name="Hirakawa H."/>
            <person name="Shirasawa K."/>
            <person name="Vercoe P."/>
            <person name="Stefanova K."/>
            <person name="Durmic Z."/>
            <person name="Nichols P."/>
            <person name="Revell C."/>
            <person name="Isobe S.N."/>
            <person name="Edwards D."/>
            <person name="Erskine W."/>
        </authorList>
    </citation>
    <scope>NUCLEOTIDE SEQUENCE [LARGE SCALE GENOMIC DNA]</scope>
    <source>
        <strain evidence="6">cv. Daliak</strain>
    </source>
</reference>
<evidence type="ECO:0000259" key="3">
    <source>
        <dbReference type="Pfam" id="PF14244"/>
    </source>
</evidence>
<feature type="compositionally biased region" description="Polar residues" evidence="1">
    <location>
        <begin position="742"/>
        <end position="752"/>
    </location>
</feature>
<evidence type="ECO:0000313" key="5">
    <source>
        <dbReference type="EMBL" id="GAU17048.1"/>
    </source>
</evidence>
<dbReference type="InterPro" id="IPR054722">
    <property type="entry name" value="PolX-like_BBD"/>
</dbReference>
<dbReference type="InterPro" id="IPR036397">
    <property type="entry name" value="RNaseH_sf"/>
</dbReference>
<gene>
    <name evidence="5" type="ORF">TSUD_105470</name>
</gene>
<dbReference type="PANTHER" id="PTHR37610">
    <property type="entry name" value="CCHC-TYPE DOMAIN-CONTAINING PROTEIN"/>
    <property type="match status" value="1"/>
</dbReference>
<name>A0A2Z6MG50_TRISU</name>
<dbReference type="Pfam" id="PF14244">
    <property type="entry name" value="Retrotran_gag_3"/>
    <property type="match status" value="1"/>
</dbReference>
<accession>A0A2Z6MG50</accession>
<dbReference type="SUPFAM" id="SSF53098">
    <property type="entry name" value="Ribonuclease H-like"/>
    <property type="match status" value="1"/>
</dbReference>
<feature type="domain" description="Retrovirus-related Pol polyprotein from transposon TNT 1-94-like beta-barrel" evidence="4">
    <location>
        <begin position="386"/>
        <end position="458"/>
    </location>
</feature>
<dbReference type="Pfam" id="PF13976">
    <property type="entry name" value="gag_pre-integrs"/>
    <property type="match status" value="1"/>
</dbReference>
<dbReference type="Proteomes" id="UP000242715">
    <property type="component" value="Unassembled WGS sequence"/>
</dbReference>
<dbReference type="Pfam" id="PF22936">
    <property type="entry name" value="Pol_BBD"/>
    <property type="match status" value="1"/>
</dbReference>
<organism evidence="5 6">
    <name type="scientific">Trifolium subterraneum</name>
    <name type="common">Subterranean clover</name>
    <dbReference type="NCBI Taxonomy" id="3900"/>
    <lineage>
        <taxon>Eukaryota</taxon>
        <taxon>Viridiplantae</taxon>
        <taxon>Streptophyta</taxon>
        <taxon>Embryophyta</taxon>
        <taxon>Tracheophyta</taxon>
        <taxon>Spermatophyta</taxon>
        <taxon>Magnoliopsida</taxon>
        <taxon>eudicotyledons</taxon>
        <taxon>Gunneridae</taxon>
        <taxon>Pentapetalae</taxon>
        <taxon>rosids</taxon>
        <taxon>fabids</taxon>
        <taxon>Fabales</taxon>
        <taxon>Fabaceae</taxon>
        <taxon>Papilionoideae</taxon>
        <taxon>50 kb inversion clade</taxon>
        <taxon>NPAAA clade</taxon>
        <taxon>Hologalegina</taxon>
        <taxon>IRL clade</taxon>
        <taxon>Trifolieae</taxon>
        <taxon>Trifolium</taxon>
    </lineage>
</organism>
<feature type="region of interest" description="Disordered" evidence="1">
    <location>
        <begin position="734"/>
        <end position="769"/>
    </location>
</feature>
<evidence type="ECO:0000259" key="2">
    <source>
        <dbReference type="Pfam" id="PF13976"/>
    </source>
</evidence>
<dbReference type="EMBL" id="DF973166">
    <property type="protein sequence ID" value="GAU17048.1"/>
    <property type="molecule type" value="Genomic_DNA"/>
</dbReference>
<dbReference type="InterPro" id="IPR012337">
    <property type="entry name" value="RNaseH-like_sf"/>
</dbReference>
<dbReference type="PANTHER" id="PTHR37610:SF55">
    <property type="entry name" value="RETROTRANSPOSON COPIA-LIKE N-TERMINAL DOMAIN-CONTAINING PROTEIN"/>
    <property type="match status" value="1"/>
</dbReference>
<sequence>MVRRANAGTEEIPAIPALTDPSQNPYYVHPNESATAALVSPLLDGKNYHAWSRSMLKAVIMKNKLRFLDGSCPMPDQFDPTYEPWIRCNNLVLSWLMNSVVPAISQSLVYTDSAAQAWSDLKARFSRADRVRVASLQREMYALRQESLSVTEFFTKLKGLWEELELSRPVPNCTCTFRCVCEAMRNAKRFKEEDLVLLFLTGLNDNYAMVRSQVLLMEPFPLLNAVFGLVIQHESLNGLDSVDDQLDQTTSAINFARKSYGKNYLPPKTEKKCTYCHKTNHIVDNCFRKHGFPPGYRFKDGTVVGGSKNQGYSSANCIDAEDNEAQSSVDTRMTFSAEDYQALMALLKSTKNAGEGTSQVNNVTKVIASSYSNDKQGNVPNHLDTWILDSGATDHVCASLSLFTAYKKVHPIPVKLPNGNIVTTDIIGDILVTPSITLRNVLYMPHFSFNLISVSRVSKDLDCVFAFTDNLCIIQNSLQRMIGSGRMFNGLYYLEGTQSQPNIQTGNKCNSIAIPRDALWHFRLGHTSKNRLDILHKLYPNIEVNKVDFCCDVCHFAKQRKLPYDTSNSRASVCLELLHMDIWGPFSTPTTHGHKYFLTIVDDHSRFTWIVLMKGKFEAASKIQDFITFAESHFCHKDTCCTFKYGEPCDEAENTTCMVQVASIYEAWVELAWRLWKRNMLMDLMDPALKETCMQRSRFIKCAHIAMLCIQDDPNDRPTMFNIVTLLNGETATMPTPKESMISRTPHQSDASSSKESKITLESESNQVS</sequence>
<dbReference type="InterPro" id="IPR025724">
    <property type="entry name" value="GAG-pre-integrase_dom"/>
</dbReference>
<keyword evidence="6" id="KW-1185">Reference proteome</keyword>
<protein>
    <recommendedName>
        <fullName evidence="7">GAG-pre-integrase domain-containing protein</fullName>
    </recommendedName>
</protein>
<evidence type="ECO:0000256" key="1">
    <source>
        <dbReference type="SAM" id="MobiDB-lite"/>
    </source>
</evidence>
<evidence type="ECO:0000259" key="4">
    <source>
        <dbReference type="Pfam" id="PF22936"/>
    </source>
</evidence>
<dbReference type="OrthoDB" id="1306223at2759"/>
<proteinExistence type="predicted"/>
<evidence type="ECO:0008006" key="7">
    <source>
        <dbReference type="Google" id="ProtNLM"/>
    </source>
</evidence>
<dbReference type="Gene3D" id="3.30.420.10">
    <property type="entry name" value="Ribonuclease H-like superfamily/Ribonuclease H"/>
    <property type="match status" value="1"/>
</dbReference>
<dbReference type="Gene3D" id="1.10.510.10">
    <property type="entry name" value="Transferase(Phosphotransferase) domain 1"/>
    <property type="match status" value="1"/>
</dbReference>
<dbReference type="AlphaFoldDB" id="A0A2Z6MG50"/>